<dbReference type="PANTHER" id="PTHR48054">
    <property type="entry name" value="RECEPTOR KINASE-LIKE PROTEIN XA21"/>
    <property type="match status" value="1"/>
</dbReference>
<dbReference type="SUPFAM" id="SSF52047">
    <property type="entry name" value="RNI-like"/>
    <property type="match status" value="1"/>
</dbReference>
<reference evidence="1" key="1">
    <citation type="submission" date="2018-10" db="EMBL/GenBank/DDBJ databases">
        <title>Hidden diversity of soil giant viruses.</title>
        <authorList>
            <person name="Schulz F."/>
            <person name="Alteio L."/>
            <person name="Goudeau D."/>
            <person name="Ryan E.M."/>
            <person name="Malmstrom R.R."/>
            <person name="Blanchard J."/>
            <person name="Woyke T."/>
        </authorList>
    </citation>
    <scope>NUCLEOTIDE SEQUENCE</scope>
    <source>
        <strain evidence="1">GAV1</strain>
    </source>
</reference>
<dbReference type="EMBL" id="MK072200">
    <property type="protein sequence ID" value="AYV79945.1"/>
    <property type="molecule type" value="Genomic_DNA"/>
</dbReference>
<evidence type="ECO:0008006" key="2">
    <source>
        <dbReference type="Google" id="ProtNLM"/>
    </source>
</evidence>
<gene>
    <name evidence="1" type="ORF">Gaeavirus2_27</name>
</gene>
<evidence type="ECO:0000313" key="1">
    <source>
        <dbReference type="EMBL" id="AYV79945.1"/>
    </source>
</evidence>
<protein>
    <recommendedName>
        <fullName evidence="2">Leucine-rich repeat protein</fullName>
    </recommendedName>
</protein>
<dbReference type="Gene3D" id="3.80.10.10">
    <property type="entry name" value="Ribonuclease Inhibitor"/>
    <property type="match status" value="1"/>
</dbReference>
<organism evidence="1">
    <name type="scientific">Gaeavirus sp</name>
    <dbReference type="NCBI Taxonomy" id="2487767"/>
    <lineage>
        <taxon>Viruses</taxon>
        <taxon>Varidnaviria</taxon>
        <taxon>Bamfordvirae</taxon>
        <taxon>Nucleocytoviricota</taxon>
        <taxon>Megaviricetes</taxon>
        <taxon>Imitervirales</taxon>
        <taxon>Mimiviridae</taxon>
        <taxon>Klosneuvirinae</taxon>
    </lineage>
</organism>
<name>A0A3G4ZYF0_9VIRU</name>
<sequence>MTDNIIQLRSRIKNSRKHSILNISGHNIDDDIMQRICRFNCWKDITIFQCKINIPDAISRLMALERLTLVDVHTLSISDEIMKLSSLQRLSITDYNMTIFPDIITHIPNLEELCIQAPNLIEIPKSIMNLQKLKNIRIIDYCGTIPNEFAELQHLDQFQTRKTAYNNIYIHDTKMIIIKFDGLINVPSKITHLNILDYVTGNLDCLPISLVYLKIRQLTKPLMNLPMSLKFLDICWDVTGYKKPCEIKLPYGCELKSSSLNSLSSYLAYRGYE</sequence>
<accession>A0A3G4ZYF0</accession>
<proteinExistence type="predicted"/>
<dbReference type="InterPro" id="IPR032675">
    <property type="entry name" value="LRR_dom_sf"/>
</dbReference>
<dbReference type="InterPro" id="IPR052592">
    <property type="entry name" value="LRR-RLK"/>
</dbReference>